<keyword evidence="1" id="KW-1133">Transmembrane helix</keyword>
<keyword evidence="1" id="KW-0812">Transmembrane</keyword>
<evidence type="ECO:0000313" key="3">
    <source>
        <dbReference type="Proteomes" id="UP000515369"/>
    </source>
</evidence>
<keyword evidence="1" id="KW-0472">Membrane</keyword>
<proteinExistence type="predicted"/>
<dbReference type="EMBL" id="CP059732">
    <property type="protein sequence ID" value="QMW05355.1"/>
    <property type="molecule type" value="Genomic_DNA"/>
</dbReference>
<name>A0A7G5H2L3_9BACT</name>
<dbReference type="Proteomes" id="UP000515369">
    <property type="component" value="Chromosome"/>
</dbReference>
<feature type="transmembrane region" description="Helical" evidence="1">
    <location>
        <begin position="7"/>
        <end position="26"/>
    </location>
</feature>
<evidence type="ECO:0000313" key="2">
    <source>
        <dbReference type="EMBL" id="QMW05355.1"/>
    </source>
</evidence>
<gene>
    <name evidence="2" type="ORF">H3H32_10920</name>
</gene>
<dbReference type="KEGG" id="sfol:H3H32_10920"/>
<dbReference type="RefSeq" id="WP_182462701.1">
    <property type="nucleotide sequence ID" value="NZ_CP059732.1"/>
</dbReference>
<accession>A0A7G5H2L3</accession>
<reference evidence="2 3" key="1">
    <citation type="submission" date="2020-07" db="EMBL/GenBank/DDBJ databases">
        <title>Spirosoma foliorum sp. nov., isolated from the leaves on the Nejang mountain Korea, Republic of.</title>
        <authorList>
            <person name="Ho H."/>
            <person name="Lee Y.-J."/>
            <person name="Nurcahyanto D.-A."/>
            <person name="Kim S.-G."/>
        </authorList>
    </citation>
    <scope>NUCLEOTIDE SEQUENCE [LARGE SCALE GENOMIC DNA]</scope>
    <source>
        <strain evidence="2 3">PL0136</strain>
    </source>
</reference>
<protein>
    <recommendedName>
        <fullName evidence="4">Holin</fullName>
    </recommendedName>
</protein>
<organism evidence="2 3">
    <name type="scientific">Spirosoma foliorum</name>
    <dbReference type="NCBI Taxonomy" id="2710596"/>
    <lineage>
        <taxon>Bacteria</taxon>
        <taxon>Pseudomonadati</taxon>
        <taxon>Bacteroidota</taxon>
        <taxon>Cytophagia</taxon>
        <taxon>Cytophagales</taxon>
        <taxon>Cytophagaceae</taxon>
        <taxon>Spirosoma</taxon>
    </lineage>
</organism>
<sequence length="119" mass="13081">MDYIIEFIGRDTFVILALFIGVNLRAGKPEKEPIFQSLVLAITPFFVLFCLLYIFEWLLGLVGLELPTKVMGAMGGVAGYMANSWLAGLAKDGKTIEKDGASAVVLNIIRKITNLTKKK</sequence>
<evidence type="ECO:0000256" key="1">
    <source>
        <dbReference type="SAM" id="Phobius"/>
    </source>
</evidence>
<keyword evidence="3" id="KW-1185">Reference proteome</keyword>
<dbReference type="AlphaFoldDB" id="A0A7G5H2L3"/>
<evidence type="ECO:0008006" key="4">
    <source>
        <dbReference type="Google" id="ProtNLM"/>
    </source>
</evidence>
<feature type="transmembrane region" description="Helical" evidence="1">
    <location>
        <begin position="38"/>
        <end position="64"/>
    </location>
</feature>